<dbReference type="KEGG" id="cld:CLSPO_c21550"/>
<dbReference type="InterPro" id="IPR029752">
    <property type="entry name" value="D-isomer_DH_CS1"/>
</dbReference>
<dbReference type="InterPro" id="IPR045886">
    <property type="entry name" value="ThiF/MoeB/HesA"/>
</dbReference>
<dbReference type="Pfam" id="PF00899">
    <property type="entry name" value="ThiF"/>
    <property type="match status" value="1"/>
</dbReference>
<proteinExistence type="predicted"/>
<gene>
    <name evidence="2" type="ORF">CLSPO_c21550</name>
</gene>
<dbReference type="Proteomes" id="UP000033052">
    <property type="component" value="Chromosome"/>
</dbReference>
<dbReference type="GO" id="GO:0061504">
    <property type="term" value="P:cyclic threonylcarbamoyladenosine biosynthetic process"/>
    <property type="evidence" value="ECO:0007669"/>
    <property type="project" value="TreeGrafter"/>
</dbReference>
<accession>A0A7U4JPF3</accession>
<feature type="domain" description="THIF-type NAD/FAD binding fold" evidence="1">
    <location>
        <begin position="305"/>
        <end position="481"/>
    </location>
</feature>
<protein>
    <submittedName>
        <fullName evidence="2">Molybdopterin and thiamine biosynthesis family protein</fullName>
    </submittedName>
</protein>
<organism evidence="2 3">
    <name type="scientific">Clostridium sporogenes</name>
    <dbReference type="NCBI Taxonomy" id="1509"/>
    <lineage>
        <taxon>Bacteria</taxon>
        <taxon>Bacillati</taxon>
        <taxon>Bacillota</taxon>
        <taxon>Clostridia</taxon>
        <taxon>Eubacteriales</taxon>
        <taxon>Clostridiaceae</taxon>
        <taxon>Clostridium</taxon>
    </lineage>
</organism>
<evidence type="ECO:0000259" key="1">
    <source>
        <dbReference type="Pfam" id="PF00899"/>
    </source>
</evidence>
<dbReference type="InterPro" id="IPR035985">
    <property type="entry name" value="Ubiquitin-activating_enz"/>
</dbReference>
<dbReference type="PANTHER" id="PTHR43267:SF1">
    <property type="entry name" value="TRNA THREONYLCARBAMOYLADENOSINE DEHYDRATASE"/>
    <property type="match status" value="1"/>
</dbReference>
<dbReference type="RefSeq" id="WP_033059829.1">
    <property type="nucleotide sequence ID" value="NZ_UAWJ01000012.1"/>
</dbReference>
<dbReference type="PANTHER" id="PTHR43267">
    <property type="entry name" value="TRNA THREONYLCARBAMOYLADENOSINE DEHYDRATASE"/>
    <property type="match status" value="1"/>
</dbReference>
<dbReference type="GO" id="GO:0008641">
    <property type="term" value="F:ubiquitin-like modifier activating enzyme activity"/>
    <property type="evidence" value="ECO:0007669"/>
    <property type="project" value="InterPro"/>
</dbReference>
<sequence length="548" mass="63625">MEENKIIKNILSTYDKIQILCEEDGIVFFKLKDKEYGIWHSKEERNTSKPFILVKNDGEYDYPHIFSFEIPIDKDKQKYRLVCLHEPRDTINYLMSYEEKIIDTIERLIHLLSLSPLEIEEEFQKEFLYYWNEQSKNDIPLRLYIASDRVFQSMNVYQNKYKMYRAVSNGIKLNDKDKWSYVNNICAFYIPVTDNRRILPPVKDKPWKIDDILKIVKGMDVARISHATYESIKKVKVKSNKAFIIFEMMVLNHGINFCCLIYFKNSKTETLMYKLENSIKKIEPIKTKRCDYLFLNKQIANDISIVDKKVAIVGVGSLGSYLATELVKSGIKKLILYDSDTLEEANIMRHRAKLSWSNISKVLAMKFDLESMHPEISVNAKNEYLTQETLKRDMHDFDMIIFTVGSSDVQLMANNVFKEANNDKPVIYSWLEAGGTNSHILKVDYLKKGCFECLYTNKEGDLANNKANKLSDELVKQNTIRNGCGATRVAYGTEILLRTTCVILDTVKKTFSCEFEDNCLIDINPTSIINQGNTFKEGKCRCCGDRDS</sequence>
<evidence type="ECO:0000313" key="2">
    <source>
        <dbReference type="EMBL" id="AKC62875.1"/>
    </source>
</evidence>
<dbReference type="SUPFAM" id="SSF69572">
    <property type="entry name" value="Activating enzymes of the ubiquitin-like proteins"/>
    <property type="match status" value="1"/>
</dbReference>
<evidence type="ECO:0000313" key="3">
    <source>
        <dbReference type="Proteomes" id="UP000033052"/>
    </source>
</evidence>
<dbReference type="Gene3D" id="3.40.50.720">
    <property type="entry name" value="NAD(P)-binding Rossmann-like Domain"/>
    <property type="match status" value="1"/>
</dbReference>
<dbReference type="InterPro" id="IPR000594">
    <property type="entry name" value="ThiF_NAD_FAD-bd"/>
</dbReference>
<reference evidence="2 3" key="1">
    <citation type="journal article" date="2015" name="PLoS ONE">
        <title>A universal mariner transposon system for forward genetic studies in the genus clostridium.</title>
        <authorList>
            <person name="Zhang Y."/>
            <person name="Grosse-Honebrink A."/>
            <person name="Minton N.P."/>
        </authorList>
    </citation>
    <scope>NUCLEOTIDE SEQUENCE [LARGE SCALE GENOMIC DNA]</scope>
    <source>
        <strain evidence="2 3">NCIMB 10696</strain>
    </source>
</reference>
<dbReference type="GO" id="GO:0061503">
    <property type="term" value="F:tRNA threonylcarbamoyladenosine dehydratase"/>
    <property type="evidence" value="ECO:0007669"/>
    <property type="project" value="TreeGrafter"/>
</dbReference>
<dbReference type="AlphaFoldDB" id="A0A7U4JPF3"/>
<dbReference type="PROSITE" id="PS00065">
    <property type="entry name" value="D_2_HYDROXYACID_DH_1"/>
    <property type="match status" value="1"/>
</dbReference>
<dbReference type="EMBL" id="CP009225">
    <property type="protein sequence ID" value="AKC62875.1"/>
    <property type="molecule type" value="Genomic_DNA"/>
</dbReference>
<name>A0A7U4JPF3_CLOSG</name>